<protein>
    <submittedName>
        <fullName evidence="1">Uncharacterized protein</fullName>
    </submittedName>
</protein>
<dbReference type="AlphaFoldDB" id="A0A090QZL4"/>
<dbReference type="EMBL" id="BBMN01000018">
    <property type="protein sequence ID" value="GAL07713.1"/>
    <property type="molecule type" value="Genomic_DNA"/>
</dbReference>
<proteinExistence type="predicted"/>
<comment type="caution">
    <text evidence="1">The sequence shown here is derived from an EMBL/GenBank/DDBJ whole genome shotgun (WGS) entry which is preliminary data.</text>
</comment>
<dbReference type="PROSITE" id="PS51257">
    <property type="entry name" value="PROKAR_LIPOPROTEIN"/>
    <property type="match status" value="1"/>
</dbReference>
<dbReference type="eggNOG" id="COG3391">
    <property type="taxonomic scope" value="Bacteria"/>
</dbReference>
<organism evidence="1 2">
    <name type="scientific">Photobacterium aphoticum</name>
    <dbReference type="NCBI Taxonomy" id="754436"/>
    <lineage>
        <taxon>Bacteria</taxon>
        <taxon>Pseudomonadati</taxon>
        <taxon>Pseudomonadota</taxon>
        <taxon>Gammaproteobacteria</taxon>
        <taxon>Vibrionales</taxon>
        <taxon>Vibrionaceae</taxon>
        <taxon>Photobacterium</taxon>
    </lineage>
</organism>
<evidence type="ECO:0000313" key="2">
    <source>
        <dbReference type="Proteomes" id="UP000029227"/>
    </source>
</evidence>
<name>A0A090QZL4_9GAMM</name>
<dbReference type="Proteomes" id="UP000029227">
    <property type="component" value="Unassembled WGS sequence"/>
</dbReference>
<sequence length="434" mass="46675">MKKGLAILISTLTLAGCGGGGGDGDGKNLHVYLKEKSVDVVGDSMSATFAGVKFDSSGTTNENVYIGIFEPNGHLLEAGEIYFTSDTGGEAVFQFHPGYKIGEGTTESEIIIAVCYDQNCNRQASGSPLTVSARYSVELERLTLTDEQDRISKHAVVNDKHIDNPLITQSLAFTGSNSGLLNANVDFQGDIVTHTSIDDLYYDGTQSTFTLTSDLMLPSALGAGTHTDTITISSCFDDACDYPVPGSPVTIPVSYQITTGMPDPAPALAVGNAHPFNHNVVDAEYIPALDVIVMAASQPSNAAYIYDIAKGTTITFPLQTEPHDVTVDHFATQGRIAIGQTDHISVIDYDPRQPASSLIQHHISSRGAHDVLVKRDLVYQTVAGDWGMDVFNTTTQTESTINNYLWRISKMAFHQVAAICLPPPRPSPRRIFVV</sequence>
<gene>
    <name evidence="1" type="ORF">JCM19237_951</name>
</gene>
<reference evidence="1 2" key="1">
    <citation type="journal article" date="2014" name="Genome Announc.">
        <title>Draft Genome Sequences of Two Vibrionaceae Species, Vibrio ponticus C121 and Photobacterium aphoticum C119, Isolated as Coral Reef Microbiota.</title>
        <authorList>
            <person name="Al-saari N."/>
            <person name="Meirelles P.M."/>
            <person name="Mino S."/>
            <person name="Suda W."/>
            <person name="Oshima K."/>
            <person name="Hattori M."/>
            <person name="Ohkuma M."/>
            <person name="Thompson F.L."/>
            <person name="Gomez-Gil B."/>
            <person name="Sawabe T."/>
            <person name="Sawabe T."/>
        </authorList>
    </citation>
    <scope>NUCLEOTIDE SEQUENCE [LARGE SCALE GENOMIC DNA]</scope>
    <source>
        <strain evidence="1 2">JCM 19237</strain>
    </source>
</reference>
<evidence type="ECO:0000313" key="1">
    <source>
        <dbReference type="EMBL" id="GAL07713.1"/>
    </source>
</evidence>
<accession>A0A090QZL4</accession>